<comment type="caution">
    <text evidence="1">The sequence shown here is derived from an EMBL/GenBank/DDBJ whole genome shotgun (WGS) entry which is preliminary data.</text>
</comment>
<gene>
    <name evidence="1" type="ORF">C4B59_05155</name>
</gene>
<proteinExistence type="predicted"/>
<accession>A0AC61L4X0</accession>
<evidence type="ECO:0000313" key="1">
    <source>
        <dbReference type="EMBL" id="PXF61340.1"/>
    </source>
</evidence>
<name>A0AC61L4X0_9EURY</name>
<dbReference type="Proteomes" id="UP000248329">
    <property type="component" value="Unassembled WGS sequence"/>
</dbReference>
<evidence type="ECO:0000313" key="2">
    <source>
        <dbReference type="Proteomes" id="UP000248329"/>
    </source>
</evidence>
<sequence>MVFKKRTRVDLAKKTLLEHITPINRRERVPIKDANNRVLAEEIVSAINVPDHRRAAMDGYAVRAEETTGASPANPVLLREGVDCIRVHTGSPVPDEMNAVVMIENIIPAEGGGMVEIRSAVHPNKHVSMAGEDVCHGDTVFGTGHHLRGCDIAMLGMIGISHVQVYARPRVAIIPTGSELVPMQSEPGSETGKIRETNGIMVGLYVEKWGGIPVYKDIVIDDPDLIEKAIRTSADCDAIILCGGTSVGARDYVPGAIESLGSLLVHGVGLSPGKPAALGMIDTTGKTGDETGALPALSLPGYPVACLIALFEFGRPAISKLARIPLMPNRLVRVRLGAKIASKIGYLTYTRVQVDAGVAHPVMTSGAGILSSVTGSNGFVAIRESLEGLDEGDEVDVIWIE</sequence>
<organism evidence="1 2">
    <name type="scientific">Candidatus Methanogaster sp</name>
    <dbReference type="NCBI Taxonomy" id="3386292"/>
    <lineage>
        <taxon>Archaea</taxon>
        <taxon>Methanobacteriati</taxon>
        <taxon>Methanobacteriota</taxon>
        <taxon>Stenosarchaea group</taxon>
        <taxon>Methanomicrobia</taxon>
        <taxon>Methanosarcinales</taxon>
        <taxon>ANME-2 cluster</taxon>
        <taxon>Candidatus Methanogasteraceae</taxon>
        <taxon>Candidatus Methanogaster</taxon>
    </lineage>
</organism>
<protein>
    <submittedName>
        <fullName evidence="1">Molybdopterin molybdenumtransferase MoeA</fullName>
    </submittedName>
</protein>
<dbReference type="EMBL" id="PQXF01000006">
    <property type="protein sequence ID" value="PXF61340.1"/>
    <property type="molecule type" value="Genomic_DNA"/>
</dbReference>
<reference evidence="1" key="1">
    <citation type="submission" date="2018-01" db="EMBL/GenBank/DDBJ databases">
        <authorList>
            <person name="Krukenberg V."/>
        </authorList>
    </citation>
    <scope>NUCLEOTIDE SEQUENCE</scope>
    <source>
        <strain evidence="1">E20ANME2</strain>
    </source>
</reference>